<sequence>MAENLAANFTVSDLPSVKFYETLEKDSMQLQYKVPIFCRGFHAMYDKELKIKNLCSKYVTYLNKRDSILRKYTNKHDYCNLISYWVSNELLETHKVNQNDSISAFKQMELMWKALFRQQRKDNSYVCVPYNSIINFYDDWKNSKILYDYYIDFDVLNKMTYNCAGKCHEICYYLEAINTIYKSFNEICTSNVTNKCPISIMDYNARNPLPLLGKYKCRTEHKDLDMDEAQARLEETEGNTDTELIPETEGIIDTELNSERELPSYTPSITMSSEGTSELLIDESNHISKFGNTLLG</sequence>
<dbReference type="GeneID" id="39745171"/>
<organism evidence="1 2">
    <name type="scientific">Plasmodium gonderi</name>
    <dbReference type="NCBI Taxonomy" id="77519"/>
    <lineage>
        <taxon>Eukaryota</taxon>
        <taxon>Sar</taxon>
        <taxon>Alveolata</taxon>
        <taxon>Apicomplexa</taxon>
        <taxon>Aconoidasida</taxon>
        <taxon>Haemosporida</taxon>
        <taxon>Plasmodiidae</taxon>
        <taxon>Plasmodium</taxon>
        <taxon>Plasmodium (Plasmodium)</taxon>
    </lineage>
</organism>
<dbReference type="Proteomes" id="UP000195521">
    <property type="component" value="Unassembled WGS sequence"/>
</dbReference>
<accession>A0A1Y1JVF7</accession>
<dbReference type="RefSeq" id="XP_028546952.1">
    <property type="nucleotide sequence ID" value="XM_028691151.1"/>
</dbReference>
<comment type="caution">
    <text evidence="1">The sequence shown here is derived from an EMBL/GenBank/DDBJ whole genome shotgun (WGS) entry which is preliminary data.</text>
</comment>
<dbReference type="EMBL" id="BDQF01000262">
    <property type="protein sequence ID" value="GAW84363.1"/>
    <property type="molecule type" value="Genomic_DNA"/>
</dbReference>
<dbReference type="Pfam" id="PF05795">
    <property type="entry name" value="Plasmodium_Vir"/>
    <property type="match status" value="1"/>
</dbReference>
<reference evidence="2" key="1">
    <citation type="submission" date="2017-04" db="EMBL/GenBank/DDBJ databases">
        <title>Plasmodium gonderi genome.</title>
        <authorList>
            <person name="Arisue N."/>
            <person name="Honma H."/>
            <person name="Kawai S."/>
            <person name="Tougan T."/>
            <person name="Tanabe K."/>
            <person name="Horii T."/>
        </authorList>
    </citation>
    <scope>NUCLEOTIDE SEQUENCE [LARGE SCALE GENOMIC DNA]</scope>
    <source>
        <strain evidence="2">ATCC 30045</strain>
    </source>
</reference>
<name>A0A1Y1JVF7_PLAGO</name>
<keyword evidence="2" id="KW-1185">Reference proteome</keyword>
<gene>
    <name evidence="1" type="ORF">PGO_002570</name>
</gene>
<feature type="non-terminal residue" evidence="1">
    <location>
        <position position="296"/>
    </location>
</feature>
<dbReference type="InterPro" id="IPR008780">
    <property type="entry name" value="Plasmodium_Vir"/>
</dbReference>
<evidence type="ECO:0000313" key="2">
    <source>
        <dbReference type="Proteomes" id="UP000195521"/>
    </source>
</evidence>
<dbReference type="AlphaFoldDB" id="A0A1Y1JVF7"/>
<proteinExistence type="predicted"/>
<evidence type="ECO:0000313" key="1">
    <source>
        <dbReference type="EMBL" id="GAW84363.1"/>
    </source>
</evidence>
<dbReference type="OrthoDB" id="10645647at2759"/>
<protein>
    <submittedName>
        <fullName evidence="1">Variable surface protein</fullName>
    </submittedName>
</protein>